<name>A0A261VNN8_9BORD</name>
<evidence type="ECO:0000313" key="2">
    <source>
        <dbReference type="EMBL" id="OZI75744.1"/>
    </source>
</evidence>
<evidence type="ECO:0000313" key="3">
    <source>
        <dbReference type="Proteomes" id="UP000215633"/>
    </source>
</evidence>
<reference evidence="3" key="1">
    <citation type="submission" date="2017-05" db="EMBL/GenBank/DDBJ databases">
        <title>Complete and WGS of Bordetella genogroups.</title>
        <authorList>
            <person name="Spilker T."/>
            <person name="Lipuma J."/>
        </authorList>
    </citation>
    <scope>NUCLEOTIDE SEQUENCE [LARGE SCALE GENOMIC DNA]</scope>
    <source>
        <strain evidence="3">AU8256</strain>
    </source>
</reference>
<keyword evidence="3" id="KW-1185">Reference proteome</keyword>
<dbReference type="Proteomes" id="UP000215633">
    <property type="component" value="Unassembled WGS sequence"/>
</dbReference>
<dbReference type="AlphaFoldDB" id="A0A261VNN8"/>
<comment type="caution">
    <text evidence="2">The sequence shown here is derived from an EMBL/GenBank/DDBJ whole genome shotgun (WGS) entry which is preliminary data.</text>
</comment>
<proteinExistence type="predicted"/>
<dbReference type="EMBL" id="NEVT01000006">
    <property type="protein sequence ID" value="OZI75744.1"/>
    <property type="molecule type" value="Genomic_DNA"/>
</dbReference>
<feature type="region of interest" description="Disordered" evidence="1">
    <location>
        <begin position="1"/>
        <end position="94"/>
    </location>
</feature>
<accession>A0A261VNN8</accession>
<gene>
    <name evidence="2" type="ORF">CAL24_11020</name>
</gene>
<feature type="compositionally biased region" description="Low complexity" evidence="1">
    <location>
        <begin position="20"/>
        <end position="36"/>
    </location>
</feature>
<organism evidence="2 3">
    <name type="scientific">Bordetella genomosp. 2</name>
    <dbReference type="NCBI Taxonomy" id="1983456"/>
    <lineage>
        <taxon>Bacteria</taxon>
        <taxon>Pseudomonadati</taxon>
        <taxon>Pseudomonadota</taxon>
        <taxon>Betaproteobacteria</taxon>
        <taxon>Burkholderiales</taxon>
        <taxon>Alcaligenaceae</taxon>
        <taxon>Bordetella</taxon>
    </lineage>
</organism>
<evidence type="ECO:0000256" key="1">
    <source>
        <dbReference type="SAM" id="MobiDB-lite"/>
    </source>
</evidence>
<feature type="compositionally biased region" description="Basic and acidic residues" evidence="1">
    <location>
        <begin position="82"/>
        <end position="94"/>
    </location>
</feature>
<dbReference type="RefSeq" id="WP_028356166.1">
    <property type="nucleotide sequence ID" value="NZ_NEVT01000006.1"/>
</dbReference>
<protein>
    <submittedName>
        <fullName evidence="2">MatE family transporter</fullName>
    </submittedName>
</protein>
<sequence>MKLQFLRLSPFPFHVAPREPGLGPSDSSDSGSDLPGTAGQNDSDAQGTGERESVEPTLEDDSGTDIQADRIVDEDQAGLAHTRPDPARNGGRTE</sequence>